<dbReference type="EMBL" id="QMFB01000007">
    <property type="protein sequence ID" value="RAV20584.1"/>
    <property type="molecule type" value="Genomic_DNA"/>
</dbReference>
<dbReference type="Gene3D" id="3.30.420.10">
    <property type="entry name" value="Ribonuclease H-like superfamily/Ribonuclease H"/>
    <property type="match status" value="1"/>
</dbReference>
<dbReference type="AlphaFoldDB" id="A0A329MLC1"/>
<feature type="region of interest" description="Disordered" evidence="1">
    <location>
        <begin position="485"/>
        <end position="505"/>
    </location>
</feature>
<evidence type="ECO:0000313" key="3">
    <source>
        <dbReference type="EMBL" id="RAV20584.1"/>
    </source>
</evidence>
<feature type="region of interest" description="Disordered" evidence="1">
    <location>
        <begin position="10"/>
        <end position="75"/>
    </location>
</feature>
<reference evidence="3 4" key="1">
    <citation type="journal article" date="2009" name="Int. J. Syst. Evol. Microbiol.">
        <title>Paenibacillus contaminans sp. nov., isolated from a contaminated laboratory plate.</title>
        <authorList>
            <person name="Chou J.H."/>
            <person name="Lee J.H."/>
            <person name="Lin M.C."/>
            <person name="Chang P.S."/>
            <person name="Arun A.B."/>
            <person name="Young C.C."/>
            <person name="Chen W.M."/>
        </authorList>
    </citation>
    <scope>NUCLEOTIDE SEQUENCE [LARGE SCALE GENOMIC DNA]</scope>
    <source>
        <strain evidence="3 4">CKOBP-6</strain>
    </source>
</reference>
<dbReference type="Proteomes" id="UP000250369">
    <property type="component" value="Unassembled WGS sequence"/>
</dbReference>
<feature type="compositionally biased region" description="Polar residues" evidence="1">
    <location>
        <begin position="495"/>
        <end position="505"/>
    </location>
</feature>
<gene>
    <name evidence="3" type="ORF">DQG23_13795</name>
</gene>
<evidence type="ECO:0000313" key="4">
    <source>
        <dbReference type="Proteomes" id="UP000250369"/>
    </source>
</evidence>
<dbReference type="PANTHER" id="PTHR38462:SF1">
    <property type="entry name" value="YPRB RIBONUCLEASE H-LIKE DOMAIN-CONTAINING PROTEIN"/>
    <property type="match status" value="1"/>
</dbReference>
<dbReference type="OrthoDB" id="9790530at2"/>
<sequence length="505" mass="57480">MSLLRERLKRLAKPHAGGAAQRADSSVPGETQGDELQCDSGLSSESAGVPFPAGPGASSEPEALKSGSVGEWNNQLPERESNNEWAVCGAALIDTEFGSFVMRRTTYPLGHLHGRYRLGDLDELSGELQAFIEDGQALDGSETLLFFDTETTGLGHGAGNVPFMLGFGYYDRQSFVIEQLFMRNPAEEFAMLKYLESMMPRFTHLVSYNGRSFDWPILKNRFVMNRLKLDDRRLKHLDFLYASRSLWRHTLPSCRLGKVEEEKLGFTRTDDVPGSLAPTLYFLYLAEKDASVLKGVFEHNEQDILSLAGLSVLFSYRLNGVWDAERMEEEELYRLGLWLDKMGKEDLSERVFESLLERPDRESGRYWNGLAGHYKQKGDWNKAVLLWHRAADELAGQSIASLEPFVELAKYYEHRSKDFVEALRYAEEAQRLAWKRASLQRRDAKLKALSDELRKRIERLRDKQTRLDLLEASGVEPHVVQNEVRSRTKARSDSRSTVTQGTMTF</sequence>
<dbReference type="SUPFAM" id="SSF48452">
    <property type="entry name" value="TPR-like"/>
    <property type="match status" value="1"/>
</dbReference>
<dbReference type="InterPro" id="IPR036397">
    <property type="entry name" value="RNaseH_sf"/>
</dbReference>
<dbReference type="SUPFAM" id="SSF53098">
    <property type="entry name" value="Ribonuclease H-like"/>
    <property type="match status" value="1"/>
</dbReference>
<dbReference type="InterPro" id="IPR012337">
    <property type="entry name" value="RNaseH-like_sf"/>
</dbReference>
<name>A0A329MLC1_9BACL</name>
<dbReference type="Gene3D" id="1.25.40.10">
    <property type="entry name" value="Tetratricopeptide repeat domain"/>
    <property type="match status" value="1"/>
</dbReference>
<keyword evidence="4" id="KW-1185">Reference proteome</keyword>
<organism evidence="3 4">
    <name type="scientific">Paenibacillus contaminans</name>
    <dbReference type="NCBI Taxonomy" id="450362"/>
    <lineage>
        <taxon>Bacteria</taxon>
        <taxon>Bacillati</taxon>
        <taxon>Bacillota</taxon>
        <taxon>Bacilli</taxon>
        <taxon>Bacillales</taxon>
        <taxon>Paenibacillaceae</taxon>
        <taxon>Paenibacillus</taxon>
    </lineage>
</organism>
<dbReference type="PANTHER" id="PTHR38462">
    <property type="entry name" value="EXONUCLEASE-LIKE PROTEIN"/>
    <property type="match status" value="1"/>
</dbReference>
<dbReference type="GO" id="GO:0003676">
    <property type="term" value="F:nucleic acid binding"/>
    <property type="evidence" value="ECO:0007669"/>
    <property type="project" value="InterPro"/>
</dbReference>
<dbReference type="InterPro" id="IPR038720">
    <property type="entry name" value="YprB_RNase_H-like_dom"/>
</dbReference>
<comment type="caution">
    <text evidence="3">The sequence shown here is derived from an EMBL/GenBank/DDBJ whole genome shotgun (WGS) entry which is preliminary data.</text>
</comment>
<feature type="compositionally biased region" description="Basic and acidic residues" evidence="1">
    <location>
        <begin position="485"/>
        <end position="494"/>
    </location>
</feature>
<evidence type="ECO:0000259" key="2">
    <source>
        <dbReference type="Pfam" id="PF13482"/>
    </source>
</evidence>
<dbReference type="RefSeq" id="WP_113031441.1">
    <property type="nucleotide sequence ID" value="NZ_QMFB01000007.1"/>
</dbReference>
<evidence type="ECO:0000256" key="1">
    <source>
        <dbReference type="SAM" id="MobiDB-lite"/>
    </source>
</evidence>
<feature type="domain" description="YprB ribonuclease H-like" evidence="2">
    <location>
        <begin position="145"/>
        <end position="311"/>
    </location>
</feature>
<dbReference type="Pfam" id="PF13482">
    <property type="entry name" value="RNase_H_2"/>
    <property type="match status" value="1"/>
</dbReference>
<dbReference type="InterPro" id="IPR011990">
    <property type="entry name" value="TPR-like_helical_dom_sf"/>
</dbReference>
<accession>A0A329MLC1</accession>
<proteinExistence type="predicted"/>
<protein>
    <recommendedName>
        <fullName evidence="2">YprB ribonuclease H-like domain-containing protein</fullName>
    </recommendedName>
</protein>